<accession>A0A318ZP29</accession>
<dbReference type="GO" id="GO:0043386">
    <property type="term" value="P:mycotoxin biosynthetic process"/>
    <property type="evidence" value="ECO:0007669"/>
    <property type="project" value="InterPro"/>
</dbReference>
<sequence>MIYRLLSRDSSSEKSPDPETGHQMSNRLSFVTYYLLHPSTQITILLMILFLSLLNLPMSIKQLDRSSCVAKSDAEDTFATTFTQDKAFQSLDHAYDHLWADLSLNKSTGGLIYLSKGGNKWDQGGISMFHQLHCLTMMRQALQSASEGQDIGKDWHDDGHWPHCMDYLVKNIFQGAIKDELVAEVSASPQSRHDR</sequence>
<comment type="similarity">
    <text evidence="2">Belongs to the ustYa family.</text>
</comment>
<comment type="pathway">
    <text evidence="1">Mycotoxin biosynthesis.</text>
</comment>
<evidence type="ECO:0000256" key="3">
    <source>
        <dbReference type="SAM" id="MobiDB-lite"/>
    </source>
</evidence>
<evidence type="ECO:0000256" key="2">
    <source>
        <dbReference type="ARBA" id="ARBA00035112"/>
    </source>
</evidence>
<feature type="transmembrane region" description="Helical" evidence="4">
    <location>
        <begin position="34"/>
        <end position="56"/>
    </location>
</feature>
<dbReference type="EMBL" id="KZ821219">
    <property type="protein sequence ID" value="PYH49296.1"/>
    <property type="molecule type" value="Genomic_DNA"/>
</dbReference>
<evidence type="ECO:0000256" key="1">
    <source>
        <dbReference type="ARBA" id="ARBA00004685"/>
    </source>
</evidence>
<keyword evidence="7" id="KW-1185">Reference proteome</keyword>
<name>A0A318ZP29_9EURO</name>
<evidence type="ECO:0000313" key="7">
    <source>
        <dbReference type="Proteomes" id="UP000248349"/>
    </source>
</evidence>
<dbReference type="STRING" id="1450539.A0A318ZP29"/>
<dbReference type="Proteomes" id="UP000248349">
    <property type="component" value="Unassembled WGS sequence"/>
</dbReference>
<dbReference type="PANTHER" id="PTHR33365:SF4">
    <property type="entry name" value="CYCLOCHLOROTINE BIOSYNTHESIS PROTEIN O"/>
    <property type="match status" value="1"/>
</dbReference>
<keyword evidence="4" id="KW-1133">Transmembrane helix</keyword>
<proteinExistence type="inferred from homology"/>
<dbReference type="EMBL" id="KZ821219">
    <property type="protein sequence ID" value="PYH49297.1"/>
    <property type="molecule type" value="Genomic_DNA"/>
</dbReference>
<evidence type="ECO:0000256" key="4">
    <source>
        <dbReference type="SAM" id="Phobius"/>
    </source>
</evidence>
<dbReference type="OrthoDB" id="3687641at2759"/>
<reference evidence="5 7" key="1">
    <citation type="submission" date="2016-12" db="EMBL/GenBank/DDBJ databases">
        <title>The genomes of Aspergillus section Nigri reveals drivers in fungal speciation.</title>
        <authorList>
            <consortium name="DOE Joint Genome Institute"/>
            <person name="Vesth T.C."/>
            <person name="Nybo J."/>
            <person name="Theobald S."/>
            <person name="Brandl J."/>
            <person name="Frisvad J.C."/>
            <person name="Nielsen K.F."/>
            <person name="Lyhne E.K."/>
            <person name="Kogle M.E."/>
            <person name="Kuo A."/>
            <person name="Riley R."/>
            <person name="Clum A."/>
            <person name="Nolan M."/>
            <person name="Lipzen A."/>
            <person name="Salamov A."/>
            <person name="Henrissat B."/>
            <person name="Wiebenga A."/>
            <person name="De Vries R.P."/>
            <person name="Grigoriev I.V."/>
            <person name="Mortensen U.H."/>
            <person name="Andersen M.R."/>
            <person name="Baker S.E."/>
        </authorList>
    </citation>
    <scope>NUCLEOTIDE SEQUENCE [LARGE SCALE GENOMIC DNA]</scope>
    <source>
        <strain evidence="5 7">JOP 1030-1</strain>
    </source>
</reference>
<keyword evidence="4" id="KW-0472">Membrane</keyword>
<dbReference type="InterPro" id="IPR021765">
    <property type="entry name" value="UstYa-like"/>
</dbReference>
<dbReference type="RefSeq" id="XP_025435278.1">
    <property type="nucleotide sequence ID" value="XM_025577097.1"/>
</dbReference>
<evidence type="ECO:0000313" key="5">
    <source>
        <dbReference type="EMBL" id="PYH49296.1"/>
    </source>
</evidence>
<dbReference type="PANTHER" id="PTHR33365">
    <property type="entry name" value="YALI0B05434P"/>
    <property type="match status" value="1"/>
</dbReference>
<organism evidence="5 7">
    <name type="scientific">Aspergillus saccharolyticus JOP 1030-1</name>
    <dbReference type="NCBI Taxonomy" id="1450539"/>
    <lineage>
        <taxon>Eukaryota</taxon>
        <taxon>Fungi</taxon>
        <taxon>Dikarya</taxon>
        <taxon>Ascomycota</taxon>
        <taxon>Pezizomycotina</taxon>
        <taxon>Eurotiomycetes</taxon>
        <taxon>Eurotiomycetidae</taxon>
        <taxon>Eurotiales</taxon>
        <taxon>Aspergillaceae</taxon>
        <taxon>Aspergillus</taxon>
        <taxon>Aspergillus subgen. Circumdati</taxon>
    </lineage>
</organism>
<gene>
    <name evidence="5" type="ORF">BP01DRAFT_378864</name>
    <name evidence="6" type="ORF">BP01DRAFT_378865</name>
</gene>
<dbReference type="Pfam" id="PF11807">
    <property type="entry name" value="UstYa"/>
    <property type="match status" value="1"/>
</dbReference>
<keyword evidence="4" id="KW-0812">Transmembrane</keyword>
<dbReference type="GeneID" id="37078326"/>
<feature type="region of interest" description="Disordered" evidence="3">
    <location>
        <begin position="1"/>
        <end position="22"/>
    </location>
</feature>
<dbReference type="AlphaFoldDB" id="A0A318ZP29"/>
<protein>
    <submittedName>
        <fullName evidence="5">Uncharacterized protein</fullName>
    </submittedName>
</protein>
<evidence type="ECO:0000313" key="6">
    <source>
        <dbReference type="EMBL" id="PYH49297.1"/>
    </source>
</evidence>
<feature type="compositionally biased region" description="Basic and acidic residues" evidence="3">
    <location>
        <begin position="1"/>
        <end position="20"/>
    </location>
</feature>